<dbReference type="GO" id="GO:0006508">
    <property type="term" value="P:proteolysis"/>
    <property type="evidence" value="ECO:0007669"/>
    <property type="project" value="InterPro"/>
</dbReference>
<organism evidence="3 4">
    <name type="scientific">Methylocapsa palsarum</name>
    <dbReference type="NCBI Taxonomy" id="1612308"/>
    <lineage>
        <taxon>Bacteria</taxon>
        <taxon>Pseudomonadati</taxon>
        <taxon>Pseudomonadota</taxon>
        <taxon>Alphaproteobacteria</taxon>
        <taxon>Hyphomicrobiales</taxon>
        <taxon>Beijerinckiaceae</taxon>
        <taxon>Methylocapsa</taxon>
    </lineage>
</organism>
<dbReference type="Pfam" id="PF00089">
    <property type="entry name" value="Trypsin"/>
    <property type="match status" value="1"/>
</dbReference>
<protein>
    <submittedName>
        <fullName evidence="3">Trypsin</fullName>
    </submittedName>
</protein>
<dbReference type="InterPro" id="IPR009003">
    <property type="entry name" value="Peptidase_S1_PA"/>
</dbReference>
<dbReference type="InterPro" id="IPR043504">
    <property type="entry name" value="Peptidase_S1_PA_chymotrypsin"/>
</dbReference>
<feature type="domain" description="Peptidase S1" evidence="2">
    <location>
        <begin position="54"/>
        <end position="274"/>
    </location>
</feature>
<dbReference type="Proteomes" id="UP000198755">
    <property type="component" value="Unassembled WGS sequence"/>
</dbReference>
<gene>
    <name evidence="3" type="ORF">SAMN05444581_102246</name>
</gene>
<evidence type="ECO:0000313" key="3">
    <source>
        <dbReference type="EMBL" id="SFK12617.1"/>
    </source>
</evidence>
<dbReference type="SUPFAM" id="SSF50494">
    <property type="entry name" value="Trypsin-like serine proteases"/>
    <property type="match status" value="1"/>
</dbReference>
<dbReference type="PROSITE" id="PS50240">
    <property type="entry name" value="TRYPSIN_DOM"/>
    <property type="match status" value="1"/>
</dbReference>
<dbReference type="InterPro" id="IPR001314">
    <property type="entry name" value="Peptidase_S1A"/>
</dbReference>
<dbReference type="PANTHER" id="PTHR24260">
    <property type="match status" value="1"/>
</dbReference>
<keyword evidence="1" id="KW-1133">Transmembrane helix</keyword>
<sequence>MNVAAHVAANVAAPKENLTAASRRQLILERLLALVCLAAPFLAAALMTGTAAALVGPARLAPELEPYVVTVLNRSGDSSGFCTGSVISPTVVLTAAHCVGAPDDTRIFFKDAKGAPVLVETAAVAINPGFRPDAIRRRITSIDLALVLLAEPLPSAFTPVEIAKGALPTPGQKFLIAGFGVADEAQGKTGGILRSGILVDTGPKSSVLLWAADPARSGLGACTGDSGAPLLSFDRPAVVAVAVWAKGQGGNHCGALTQAVLVAPQRHWIETTMNAWSAAAR</sequence>
<evidence type="ECO:0000259" key="2">
    <source>
        <dbReference type="PROSITE" id="PS50240"/>
    </source>
</evidence>
<dbReference type="AlphaFoldDB" id="A0A1I3X088"/>
<dbReference type="STRING" id="1612308.SAMN05444581_102246"/>
<dbReference type="PROSITE" id="PS00134">
    <property type="entry name" value="TRYPSIN_HIS"/>
    <property type="match status" value="1"/>
</dbReference>
<name>A0A1I3X088_9HYPH</name>
<reference evidence="3 4" key="1">
    <citation type="submission" date="2016-10" db="EMBL/GenBank/DDBJ databases">
        <authorList>
            <person name="de Groot N.N."/>
        </authorList>
    </citation>
    <scope>NUCLEOTIDE SEQUENCE [LARGE SCALE GENOMIC DNA]</scope>
    <source>
        <strain evidence="3 4">NE2</strain>
    </source>
</reference>
<keyword evidence="1" id="KW-0472">Membrane</keyword>
<proteinExistence type="predicted"/>
<feature type="transmembrane region" description="Helical" evidence="1">
    <location>
        <begin position="31"/>
        <end position="55"/>
    </location>
</feature>
<dbReference type="SMART" id="SM00020">
    <property type="entry name" value="Tryp_SPc"/>
    <property type="match status" value="1"/>
</dbReference>
<dbReference type="InterPro" id="IPR018114">
    <property type="entry name" value="TRYPSIN_HIS"/>
</dbReference>
<keyword evidence="4" id="KW-1185">Reference proteome</keyword>
<dbReference type="InterPro" id="IPR051333">
    <property type="entry name" value="CLIP_Serine_Protease"/>
</dbReference>
<dbReference type="EMBL" id="FOSN01000002">
    <property type="protein sequence ID" value="SFK12617.1"/>
    <property type="molecule type" value="Genomic_DNA"/>
</dbReference>
<keyword evidence="1" id="KW-0812">Transmembrane</keyword>
<dbReference type="PRINTS" id="PR00722">
    <property type="entry name" value="CHYMOTRYPSIN"/>
</dbReference>
<dbReference type="Gene3D" id="2.40.10.10">
    <property type="entry name" value="Trypsin-like serine proteases"/>
    <property type="match status" value="1"/>
</dbReference>
<dbReference type="GO" id="GO:0004252">
    <property type="term" value="F:serine-type endopeptidase activity"/>
    <property type="evidence" value="ECO:0007669"/>
    <property type="project" value="InterPro"/>
</dbReference>
<accession>A0A1I3X088</accession>
<dbReference type="InterPro" id="IPR001254">
    <property type="entry name" value="Trypsin_dom"/>
</dbReference>
<evidence type="ECO:0000256" key="1">
    <source>
        <dbReference type="SAM" id="Phobius"/>
    </source>
</evidence>
<evidence type="ECO:0000313" key="4">
    <source>
        <dbReference type="Proteomes" id="UP000198755"/>
    </source>
</evidence>
<dbReference type="PANTHER" id="PTHR24260:SF132">
    <property type="entry name" value="PEPTIDASE S1 DOMAIN-CONTAINING PROTEIN"/>
    <property type="match status" value="1"/>
</dbReference>